<dbReference type="KEGG" id="aal:EP13_16240"/>
<dbReference type="RefSeq" id="WP_044058132.1">
    <property type="nucleotide sequence ID" value="NZ_CALBIY010000026.1"/>
</dbReference>
<evidence type="ECO:0000313" key="3">
    <source>
        <dbReference type="EMBL" id="HBU50744.1"/>
    </source>
</evidence>
<dbReference type="AlphaFoldDB" id="A0A075P2M7"/>
<keyword evidence="4" id="KW-1185">Reference proteome</keyword>
<dbReference type="EMBL" id="CP008849">
    <property type="protein sequence ID" value="AIG00107.1"/>
    <property type="molecule type" value="Genomic_DNA"/>
</dbReference>
<reference evidence="5 6" key="2">
    <citation type="journal article" date="2018" name="Nat. Biotechnol.">
        <title>A standardized bacterial taxonomy based on genome phylogeny substantially revises the tree of life.</title>
        <authorList>
            <person name="Parks D.H."/>
            <person name="Chuvochina M."/>
            <person name="Waite D.W."/>
            <person name="Rinke C."/>
            <person name="Skarshewski A."/>
            <person name="Chaumeil P.A."/>
            <person name="Hugenholtz P."/>
        </authorList>
    </citation>
    <scope>NUCLEOTIDE SEQUENCE [LARGE SCALE GENOMIC DNA]</scope>
    <source>
        <strain evidence="3">UBA11621</strain>
        <strain evidence="2">UBA11978</strain>
    </source>
</reference>
<protein>
    <submittedName>
        <fullName evidence="1">Uncharacterized protein</fullName>
    </submittedName>
</protein>
<organism evidence="1 4">
    <name type="scientific">Alteromonas australica</name>
    <dbReference type="NCBI Taxonomy" id="589873"/>
    <lineage>
        <taxon>Bacteria</taxon>
        <taxon>Pseudomonadati</taxon>
        <taxon>Pseudomonadota</taxon>
        <taxon>Gammaproteobacteria</taxon>
        <taxon>Alteromonadales</taxon>
        <taxon>Alteromonadaceae</taxon>
        <taxon>Alteromonas/Salinimonas group</taxon>
        <taxon>Alteromonas</taxon>
    </lineage>
</organism>
<evidence type="ECO:0000313" key="6">
    <source>
        <dbReference type="Proteomes" id="UP000264779"/>
    </source>
</evidence>
<evidence type="ECO:0000313" key="2">
    <source>
        <dbReference type="EMBL" id="HAW76143.1"/>
    </source>
</evidence>
<sequence>MKFYFYFILIVTGIHSTFSYAEEFVTRFPGEEMNASGLGNFSPVHYVFNDAGELIFKEKGLAKNIVKYLEKRPPIEDSKEEKEMLTPFMPEGYQYTSAEYTIVLVRFGNYDACAPCRQHEQRIKKIHDTLIDKQINFVQVVFESKKGSTIMVSDSEFNGLMEDGNE</sequence>
<evidence type="ECO:0000313" key="1">
    <source>
        <dbReference type="EMBL" id="AIG00107.1"/>
    </source>
</evidence>
<dbReference type="STRING" id="589873.EP12_16885"/>
<accession>A0A075P2M7</accession>
<proteinExistence type="predicted"/>
<gene>
    <name evidence="2" type="ORF">DCW74_10465</name>
    <name evidence="3" type="ORF">DEB45_05740</name>
    <name evidence="1" type="ORF">EP13_16240</name>
</gene>
<dbReference type="Proteomes" id="UP000263517">
    <property type="component" value="Unassembled WGS sequence"/>
</dbReference>
<evidence type="ECO:0000313" key="5">
    <source>
        <dbReference type="Proteomes" id="UP000263517"/>
    </source>
</evidence>
<dbReference type="GeneID" id="78256435"/>
<reference evidence="1 4" key="1">
    <citation type="submission" date="2014-06" db="EMBL/GenBank/DDBJ databases">
        <title>Genomes of Alteromonas australica, a world apart.</title>
        <authorList>
            <person name="Gonzaga A."/>
            <person name="Lopez-Perez M."/>
            <person name="Rodriguez-Valera F."/>
        </authorList>
    </citation>
    <scope>NUCLEOTIDE SEQUENCE [LARGE SCALE GENOMIC DNA]</scope>
    <source>
        <strain evidence="1 4">H 17</strain>
    </source>
</reference>
<dbReference type="Proteomes" id="UP000264779">
    <property type="component" value="Unassembled WGS sequence"/>
</dbReference>
<dbReference type="EMBL" id="DNAN01000370">
    <property type="protein sequence ID" value="HAW76143.1"/>
    <property type="molecule type" value="Genomic_DNA"/>
</dbReference>
<dbReference type="EMBL" id="DONK01000087">
    <property type="protein sequence ID" value="HBU50744.1"/>
    <property type="molecule type" value="Genomic_DNA"/>
</dbReference>
<name>A0A075P2M7_9ALTE</name>
<evidence type="ECO:0000313" key="4">
    <source>
        <dbReference type="Proteomes" id="UP000056090"/>
    </source>
</evidence>
<dbReference type="Proteomes" id="UP000056090">
    <property type="component" value="Chromosome"/>
</dbReference>